<gene>
    <name evidence="2" type="ORF">BU23DRAFT_567434</name>
</gene>
<evidence type="ECO:0000313" key="2">
    <source>
        <dbReference type="EMBL" id="KAF1974636.1"/>
    </source>
</evidence>
<feature type="compositionally biased region" description="Pro residues" evidence="1">
    <location>
        <begin position="144"/>
        <end position="164"/>
    </location>
</feature>
<feature type="region of interest" description="Disordered" evidence="1">
    <location>
        <begin position="101"/>
        <end position="164"/>
    </location>
</feature>
<dbReference type="Proteomes" id="UP000800036">
    <property type="component" value="Unassembled WGS sequence"/>
</dbReference>
<keyword evidence="3" id="KW-1185">Reference proteome</keyword>
<dbReference type="EMBL" id="ML976674">
    <property type="protein sequence ID" value="KAF1974636.1"/>
    <property type="molecule type" value="Genomic_DNA"/>
</dbReference>
<dbReference type="AlphaFoldDB" id="A0A6A5VHV4"/>
<evidence type="ECO:0000256" key="1">
    <source>
        <dbReference type="SAM" id="MobiDB-lite"/>
    </source>
</evidence>
<proteinExistence type="predicted"/>
<accession>A0A6A5VHV4</accession>
<reference evidence="2" key="1">
    <citation type="journal article" date="2020" name="Stud. Mycol.">
        <title>101 Dothideomycetes genomes: a test case for predicting lifestyles and emergence of pathogens.</title>
        <authorList>
            <person name="Haridas S."/>
            <person name="Albert R."/>
            <person name="Binder M."/>
            <person name="Bloem J."/>
            <person name="Labutti K."/>
            <person name="Salamov A."/>
            <person name="Andreopoulos B."/>
            <person name="Baker S."/>
            <person name="Barry K."/>
            <person name="Bills G."/>
            <person name="Bluhm B."/>
            <person name="Cannon C."/>
            <person name="Castanera R."/>
            <person name="Culley D."/>
            <person name="Daum C."/>
            <person name="Ezra D."/>
            <person name="Gonzalez J."/>
            <person name="Henrissat B."/>
            <person name="Kuo A."/>
            <person name="Liang C."/>
            <person name="Lipzen A."/>
            <person name="Lutzoni F."/>
            <person name="Magnuson J."/>
            <person name="Mondo S."/>
            <person name="Nolan M."/>
            <person name="Ohm R."/>
            <person name="Pangilinan J."/>
            <person name="Park H.-J."/>
            <person name="Ramirez L."/>
            <person name="Alfaro M."/>
            <person name="Sun H."/>
            <person name="Tritt A."/>
            <person name="Yoshinaga Y."/>
            <person name="Zwiers L.-H."/>
            <person name="Turgeon B."/>
            <person name="Goodwin S."/>
            <person name="Spatafora J."/>
            <person name="Crous P."/>
            <person name="Grigoriev I."/>
        </authorList>
    </citation>
    <scope>NUCLEOTIDE SEQUENCE</scope>
    <source>
        <strain evidence="2">CBS 107.79</strain>
    </source>
</reference>
<evidence type="ECO:0000313" key="3">
    <source>
        <dbReference type="Proteomes" id="UP000800036"/>
    </source>
</evidence>
<feature type="region of interest" description="Disordered" evidence="1">
    <location>
        <begin position="308"/>
        <end position="339"/>
    </location>
</feature>
<feature type="compositionally biased region" description="Basic residues" evidence="1">
    <location>
        <begin position="108"/>
        <end position="130"/>
    </location>
</feature>
<organism evidence="2 3">
    <name type="scientific">Bimuria novae-zelandiae CBS 107.79</name>
    <dbReference type="NCBI Taxonomy" id="1447943"/>
    <lineage>
        <taxon>Eukaryota</taxon>
        <taxon>Fungi</taxon>
        <taxon>Dikarya</taxon>
        <taxon>Ascomycota</taxon>
        <taxon>Pezizomycotina</taxon>
        <taxon>Dothideomycetes</taxon>
        <taxon>Pleosporomycetidae</taxon>
        <taxon>Pleosporales</taxon>
        <taxon>Massarineae</taxon>
        <taxon>Didymosphaeriaceae</taxon>
        <taxon>Bimuria</taxon>
    </lineage>
</organism>
<protein>
    <submittedName>
        <fullName evidence="2">Uncharacterized protein</fullName>
    </submittedName>
</protein>
<sequence length="339" mass="37359">MAEEKMLQSRKTSTYALHNQRQRAVANPSPDAFLYRHSLCAHYQSHAQVPRSSAHRTKATLLQSRKTSTYALHNQRQRAVANPSPDAFLYRHSLCAHYQSHAQVPRSSAHRTKATRKPASKPASRTKKSKTASGNTRPPSSSSSPPPSLPPTPPPVPVPAPIPTPTPVPPAATVVVVPSSPPRASSLVPGPLYDLEIEYTLRVNKVIKVKNIAICNQREFVILDLDDMVEQMSGDVLVRDIDQTAESLRGCDILEIRVDVKLYNLVTIDRGVVGVSITSGFVTRPSIATIDTSAGFLSLLKVNPYTRRGKGKKRLGSTNNSSAKEERKRHRKRVEDLKH</sequence>
<name>A0A6A5VHV4_9PLEO</name>